<evidence type="ECO:0000313" key="2">
    <source>
        <dbReference type="Proteomes" id="UP000076925"/>
    </source>
</evidence>
<sequence length="99" mass="11447">MMDRVIYGKLLRTIEDLQNFQREGYDYILNTTTNKLHKCSDFEGSHNLLYANLENFIGISNLGVILIDKLEDGAIIPIFDQNTGIYIGNYILNKCEYCF</sequence>
<name>A0A139X8M7_9CYAN</name>
<dbReference type="AlphaFoldDB" id="A0A139X8M7"/>
<reference evidence="1 2" key="1">
    <citation type="journal article" date="2013" name="Genome Biol. Evol.">
        <title>Genomes of Stigonematalean cyanobacteria (subsection V) and the evolution of oxygenic photosynthesis from prokaryotes to plastids.</title>
        <authorList>
            <person name="Dagan T."/>
            <person name="Roettger M."/>
            <person name="Stucken K."/>
            <person name="Landan G."/>
            <person name="Koch R."/>
            <person name="Major P."/>
            <person name="Gould S.B."/>
            <person name="Goremykin V.V."/>
            <person name="Rippka R."/>
            <person name="Tandeau de Marsac N."/>
            <person name="Gugger M."/>
            <person name="Lockhart P.J."/>
            <person name="Allen J.F."/>
            <person name="Brune I."/>
            <person name="Maus I."/>
            <person name="Puhler A."/>
            <person name="Martin W.F."/>
        </authorList>
    </citation>
    <scope>NUCLEOTIDE SEQUENCE [LARGE SCALE GENOMIC DNA]</scope>
    <source>
        <strain evidence="1 2">PCC 7110</strain>
    </source>
</reference>
<gene>
    <name evidence="1" type="ORF">WA1_23265</name>
</gene>
<proteinExistence type="predicted"/>
<evidence type="ECO:0000313" key="1">
    <source>
        <dbReference type="EMBL" id="KYC41040.1"/>
    </source>
</evidence>
<organism evidence="1 2">
    <name type="scientific">Scytonema hofmannii PCC 7110</name>
    <dbReference type="NCBI Taxonomy" id="128403"/>
    <lineage>
        <taxon>Bacteria</taxon>
        <taxon>Bacillati</taxon>
        <taxon>Cyanobacteriota</taxon>
        <taxon>Cyanophyceae</taxon>
        <taxon>Nostocales</taxon>
        <taxon>Scytonemataceae</taxon>
        <taxon>Scytonema</taxon>
    </lineage>
</organism>
<dbReference type="EMBL" id="ANNX02000025">
    <property type="protein sequence ID" value="KYC41040.1"/>
    <property type="molecule type" value="Genomic_DNA"/>
</dbReference>
<dbReference type="OrthoDB" id="517092at2"/>
<dbReference type="RefSeq" id="WP_017740174.1">
    <property type="nucleotide sequence ID" value="NZ_KQ976354.1"/>
</dbReference>
<comment type="caution">
    <text evidence="1">The sequence shown here is derived from an EMBL/GenBank/DDBJ whole genome shotgun (WGS) entry which is preliminary data.</text>
</comment>
<accession>A0A139X8M7</accession>
<dbReference type="Proteomes" id="UP000076925">
    <property type="component" value="Unassembled WGS sequence"/>
</dbReference>
<protein>
    <submittedName>
        <fullName evidence="1">Uncharacterized protein</fullName>
    </submittedName>
</protein>
<keyword evidence="2" id="KW-1185">Reference proteome</keyword>